<name>D3F452_CONWI</name>
<dbReference type="PROSITE" id="PS50893">
    <property type="entry name" value="ABC_TRANSPORTER_2"/>
    <property type="match status" value="1"/>
</dbReference>
<evidence type="ECO:0000313" key="3">
    <source>
        <dbReference type="Proteomes" id="UP000008229"/>
    </source>
</evidence>
<dbReference type="PANTHER" id="PTHR24220:SF685">
    <property type="entry name" value="ABC TRANSPORTER RELATED"/>
    <property type="match status" value="1"/>
</dbReference>
<dbReference type="EMBL" id="CP001854">
    <property type="protein sequence ID" value="ADB50424.1"/>
    <property type="molecule type" value="Genomic_DNA"/>
</dbReference>
<dbReference type="eggNOG" id="COG1136">
    <property type="taxonomic scope" value="Bacteria"/>
</dbReference>
<protein>
    <submittedName>
        <fullName evidence="2">ABC transporter related protein</fullName>
    </submittedName>
</protein>
<dbReference type="AlphaFoldDB" id="D3F452"/>
<dbReference type="GO" id="GO:0005524">
    <property type="term" value="F:ATP binding"/>
    <property type="evidence" value="ECO:0007669"/>
    <property type="project" value="InterPro"/>
</dbReference>
<reference evidence="3" key="2">
    <citation type="submission" date="2010-01" db="EMBL/GenBank/DDBJ databases">
        <title>The complete genome of Conexibacter woesei DSM 14684.</title>
        <authorList>
            <consortium name="US DOE Joint Genome Institute (JGI-PGF)"/>
            <person name="Lucas S."/>
            <person name="Copeland A."/>
            <person name="Lapidus A."/>
            <person name="Glavina del Rio T."/>
            <person name="Dalin E."/>
            <person name="Tice H."/>
            <person name="Bruce D."/>
            <person name="Goodwin L."/>
            <person name="Pitluck S."/>
            <person name="Kyrpides N."/>
            <person name="Mavromatis K."/>
            <person name="Ivanova N."/>
            <person name="Mikhailova N."/>
            <person name="Chertkov O."/>
            <person name="Brettin T."/>
            <person name="Detter J.C."/>
            <person name="Han C."/>
            <person name="Larimer F."/>
            <person name="Land M."/>
            <person name="Hauser L."/>
            <person name="Markowitz V."/>
            <person name="Cheng J.-F."/>
            <person name="Hugenholtz P."/>
            <person name="Woyke T."/>
            <person name="Wu D."/>
            <person name="Pukall R."/>
            <person name="Steenblock K."/>
            <person name="Schneider S."/>
            <person name="Klenk H.-P."/>
            <person name="Eisen J.A."/>
        </authorList>
    </citation>
    <scope>NUCLEOTIDE SEQUENCE [LARGE SCALE GENOMIC DNA]</scope>
    <source>
        <strain evidence="3">DSM 14684 / CIP 108061 / JCM 11494 / NBRC 100937 / ID131577</strain>
    </source>
</reference>
<dbReference type="PANTHER" id="PTHR24220">
    <property type="entry name" value="IMPORT ATP-BINDING PROTEIN"/>
    <property type="match status" value="1"/>
</dbReference>
<feature type="domain" description="ABC transporter" evidence="1">
    <location>
        <begin position="5"/>
        <end position="244"/>
    </location>
</feature>
<dbReference type="RefSeq" id="WP_012933475.1">
    <property type="nucleotide sequence ID" value="NC_013739.1"/>
</dbReference>
<dbReference type="InterPro" id="IPR015854">
    <property type="entry name" value="ABC_transpr_LolD-like"/>
</dbReference>
<dbReference type="Pfam" id="PF00005">
    <property type="entry name" value="ABC_tran"/>
    <property type="match status" value="1"/>
</dbReference>
<dbReference type="Gene3D" id="3.40.50.300">
    <property type="entry name" value="P-loop containing nucleotide triphosphate hydrolases"/>
    <property type="match status" value="1"/>
</dbReference>
<evidence type="ECO:0000313" key="2">
    <source>
        <dbReference type="EMBL" id="ADB50424.1"/>
    </source>
</evidence>
<dbReference type="GO" id="GO:0022857">
    <property type="term" value="F:transmembrane transporter activity"/>
    <property type="evidence" value="ECO:0007669"/>
    <property type="project" value="TreeGrafter"/>
</dbReference>
<sequence length="248" mass="26598">MGPLLSLVGVHKRYSRGQREIVVLDDVSLDLCAHDFACVLGERSAGKTTLLEIAAGIRPPDFGQVHYGGRDLVALGERARGHLRRSEIACVWNRKVPTIHAVAVLDHVALPLVSGGVGRRERRRAAAEMLERVGAADYAQVAVEALSDGERTRVALAQACVRRPRMLIADEIADTLDMIERNAVLGLLREFARDGVAILLSAANAHGAAGCNRLISLSGGRLVEPDGPSGVGELIELRPRSRGSDSVR</sequence>
<dbReference type="Proteomes" id="UP000008229">
    <property type="component" value="Chromosome"/>
</dbReference>
<dbReference type="STRING" id="469383.Cwoe_1998"/>
<dbReference type="GO" id="GO:0016887">
    <property type="term" value="F:ATP hydrolysis activity"/>
    <property type="evidence" value="ECO:0007669"/>
    <property type="project" value="InterPro"/>
</dbReference>
<dbReference type="GO" id="GO:0005886">
    <property type="term" value="C:plasma membrane"/>
    <property type="evidence" value="ECO:0007669"/>
    <property type="project" value="TreeGrafter"/>
</dbReference>
<dbReference type="InterPro" id="IPR003439">
    <property type="entry name" value="ABC_transporter-like_ATP-bd"/>
</dbReference>
<proteinExistence type="predicted"/>
<keyword evidence="3" id="KW-1185">Reference proteome</keyword>
<dbReference type="OrthoDB" id="9802264at2"/>
<accession>D3F452</accession>
<dbReference type="HOGENOM" id="CLU_000604_1_22_11"/>
<evidence type="ECO:0000259" key="1">
    <source>
        <dbReference type="PROSITE" id="PS50893"/>
    </source>
</evidence>
<organism evidence="2 3">
    <name type="scientific">Conexibacter woesei (strain DSM 14684 / CCUG 47730 / CIP 108061 / JCM 11494 / NBRC 100937 / ID131577)</name>
    <dbReference type="NCBI Taxonomy" id="469383"/>
    <lineage>
        <taxon>Bacteria</taxon>
        <taxon>Bacillati</taxon>
        <taxon>Actinomycetota</taxon>
        <taxon>Thermoleophilia</taxon>
        <taxon>Solirubrobacterales</taxon>
        <taxon>Conexibacteraceae</taxon>
        <taxon>Conexibacter</taxon>
    </lineage>
</organism>
<reference evidence="2 3" key="1">
    <citation type="journal article" date="2010" name="Stand. Genomic Sci.">
        <title>Complete genome sequence of Conexibacter woesei type strain (ID131577).</title>
        <authorList>
            <person name="Pukall R."/>
            <person name="Lapidus A."/>
            <person name="Glavina Del Rio T."/>
            <person name="Copeland A."/>
            <person name="Tice H."/>
            <person name="Cheng J.-F."/>
            <person name="Lucas S."/>
            <person name="Chen F."/>
            <person name="Nolan M."/>
            <person name="Bruce D."/>
            <person name="Goodwin L."/>
            <person name="Pitluck S."/>
            <person name="Mavromatis K."/>
            <person name="Ivanova N."/>
            <person name="Ovchinnikova G."/>
            <person name="Pati A."/>
            <person name="Chen A."/>
            <person name="Palaniappan K."/>
            <person name="Land M."/>
            <person name="Hauser L."/>
            <person name="Chang Y.-J."/>
            <person name="Jeffries C.D."/>
            <person name="Chain P."/>
            <person name="Meincke L."/>
            <person name="Sims D."/>
            <person name="Brettin T."/>
            <person name="Detter J.C."/>
            <person name="Rohde M."/>
            <person name="Goeker M."/>
            <person name="Bristow J."/>
            <person name="Eisen J.A."/>
            <person name="Markowitz V."/>
            <person name="Kyrpides N.C."/>
            <person name="Klenk H.-P."/>
            <person name="Hugenholtz P."/>
        </authorList>
    </citation>
    <scope>NUCLEOTIDE SEQUENCE [LARGE SCALE GENOMIC DNA]</scope>
    <source>
        <strain evidence="3">DSM 14684 / CIP 108061 / JCM 11494 / NBRC 100937 / ID131577</strain>
    </source>
</reference>
<dbReference type="SUPFAM" id="SSF52540">
    <property type="entry name" value="P-loop containing nucleoside triphosphate hydrolases"/>
    <property type="match status" value="1"/>
</dbReference>
<dbReference type="KEGG" id="cwo:Cwoe_1998"/>
<gene>
    <name evidence="2" type="ordered locus">Cwoe_1998</name>
</gene>
<dbReference type="InterPro" id="IPR027417">
    <property type="entry name" value="P-loop_NTPase"/>
</dbReference>